<accession>A0AAV7Q553</accession>
<organism evidence="1 2">
    <name type="scientific">Pleurodeles waltl</name>
    <name type="common">Iberian ribbed newt</name>
    <dbReference type="NCBI Taxonomy" id="8319"/>
    <lineage>
        <taxon>Eukaryota</taxon>
        <taxon>Metazoa</taxon>
        <taxon>Chordata</taxon>
        <taxon>Craniata</taxon>
        <taxon>Vertebrata</taxon>
        <taxon>Euteleostomi</taxon>
        <taxon>Amphibia</taxon>
        <taxon>Batrachia</taxon>
        <taxon>Caudata</taxon>
        <taxon>Salamandroidea</taxon>
        <taxon>Salamandridae</taxon>
        <taxon>Pleurodelinae</taxon>
        <taxon>Pleurodeles</taxon>
    </lineage>
</organism>
<sequence>MYWSSTTEGMRGKSVRDNTCWFQVCLLGGGKVKITDYKGDHLSMDEAGERKAIKLISGTKSPHSEFELKYKNDKLFFQAFNGMLLCRIWYGGDHNTIEAMTVSDDYHCLFDRIGADV</sequence>
<evidence type="ECO:0000313" key="2">
    <source>
        <dbReference type="Proteomes" id="UP001066276"/>
    </source>
</evidence>
<keyword evidence="2" id="KW-1185">Reference proteome</keyword>
<name>A0AAV7Q553_PLEWA</name>
<dbReference type="AlphaFoldDB" id="A0AAV7Q553"/>
<evidence type="ECO:0000313" key="1">
    <source>
        <dbReference type="EMBL" id="KAJ1134771.1"/>
    </source>
</evidence>
<dbReference type="Proteomes" id="UP001066276">
    <property type="component" value="Chromosome 6"/>
</dbReference>
<gene>
    <name evidence="1" type="ORF">NDU88_001218</name>
</gene>
<comment type="caution">
    <text evidence="1">The sequence shown here is derived from an EMBL/GenBank/DDBJ whole genome shotgun (WGS) entry which is preliminary data.</text>
</comment>
<reference evidence="1" key="1">
    <citation type="journal article" date="2022" name="bioRxiv">
        <title>Sequencing and chromosome-scale assembly of the giantPleurodeles waltlgenome.</title>
        <authorList>
            <person name="Brown T."/>
            <person name="Elewa A."/>
            <person name="Iarovenko S."/>
            <person name="Subramanian E."/>
            <person name="Araus A.J."/>
            <person name="Petzold A."/>
            <person name="Susuki M."/>
            <person name="Suzuki K.-i.T."/>
            <person name="Hayashi T."/>
            <person name="Toyoda A."/>
            <person name="Oliveira C."/>
            <person name="Osipova E."/>
            <person name="Leigh N.D."/>
            <person name="Simon A."/>
            <person name="Yun M.H."/>
        </authorList>
    </citation>
    <scope>NUCLEOTIDE SEQUENCE</scope>
    <source>
        <strain evidence="1">20211129_DDA</strain>
        <tissue evidence="1">Liver</tissue>
    </source>
</reference>
<proteinExistence type="predicted"/>
<dbReference type="EMBL" id="JANPWB010000010">
    <property type="protein sequence ID" value="KAJ1134771.1"/>
    <property type="molecule type" value="Genomic_DNA"/>
</dbReference>
<protein>
    <submittedName>
        <fullName evidence="1">Uncharacterized protein</fullName>
    </submittedName>
</protein>
<dbReference type="Gene3D" id="2.80.10.50">
    <property type="match status" value="1"/>
</dbReference>
<dbReference type="SUPFAM" id="SSF50405">
    <property type="entry name" value="Actin-crosslinking proteins"/>
    <property type="match status" value="1"/>
</dbReference>
<dbReference type="InterPro" id="IPR008999">
    <property type="entry name" value="Actin-crosslinking"/>
</dbReference>